<reference evidence="3 4" key="1">
    <citation type="submission" date="2020-02" db="EMBL/GenBank/DDBJ databases">
        <title>Draft genome sequence of Haematococcus lacustris strain NIES-144.</title>
        <authorList>
            <person name="Morimoto D."/>
            <person name="Nakagawa S."/>
            <person name="Yoshida T."/>
            <person name="Sawayama S."/>
        </authorList>
    </citation>
    <scope>NUCLEOTIDE SEQUENCE [LARGE SCALE GENOMIC DNA]</scope>
    <source>
        <strain evidence="3 4">NIES-144</strain>
    </source>
</reference>
<dbReference type="Proteomes" id="UP000485058">
    <property type="component" value="Unassembled WGS sequence"/>
</dbReference>
<evidence type="ECO:0000313" key="4">
    <source>
        <dbReference type="Proteomes" id="UP000485058"/>
    </source>
</evidence>
<keyword evidence="4" id="KW-1185">Reference proteome</keyword>
<evidence type="ECO:0000313" key="3">
    <source>
        <dbReference type="EMBL" id="GFH06389.1"/>
    </source>
</evidence>
<keyword evidence="2" id="KW-0732">Signal</keyword>
<dbReference type="EMBL" id="BLLF01000036">
    <property type="protein sequence ID" value="GFH06389.1"/>
    <property type="molecule type" value="Genomic_DNA"/>
</dbReference>
<dbReference type="AlphaFoldDB" id="A0A699YK82"/>
<feature type="chain" id="PRO_5025393677" evidence="2">
    <location>
        <begin position="19"/>
        <end position="291"/>
    </location>
</feature>
<organism evidence="3 4">
    <name type="scientific">Haematococcus lacustris</name>
    <name type="common">Green alga</name>
    <name type="synonym">Haematococcus pluvialis</name>
    <dbReference type="NCBI Taxonomy" id="44745"/>
    <lineage>
        <taxon>Eukaryota</taxon>
        <taxon>Viridiplantae</taxon>
        <taxon>Chlorophyta</taxon>
        <taxon>core chlorophytes</taxon>
        <taxon>Chlorophyceae</taxon>
        <taxon>CS clade</taxon>
        <taxon>Chlamydomonadales</taxon>
        <taxon>Haematococcaceae</taxon>
        <taxon>Haematococcus</taxon>
    </lineage>
</organism>
<comment type="caution">
    <text evidence="3">The sequence shown here is derived from an EMBL/GenBank/DDBJ whole genome shotgun (WGS) entry which is preliminary data.</text>
</comment>
<feature type="signal peptide" evidence="2">
    <location>
        <begin position="1"/>
        <end position="18"/>
    </location>
</feature>
<sequence>MGRMAALSVFMLSALAQAFLASGQAVMQSARARQRSVDIVLTHPLPNKECGVVACKLSHAHTQALAVVPATLQTRQGKRGPRNTAQYETLYHAHAAAYAIPARNINCTTTAHCELPASVAELIGDVTAQLLCDEQPMGQPADVQPQHSHPANVQMTVSADDCVPVASVPICVNPPNWDAAASRLDFSVSWDLTTPAAFILTTCTDISGQNTGTTLRARLPTYTLPTSIPPGTYFTQVLPEPAPPGQNMALASGQQRSQQTSQHGRHIYDLELEKEVKGLATSHQTNPTAAA</sequence>
<feature type="region of interest" description="Disordered" evidence="1">
    <location>
        <begin position="245"/>
        <end position="264"/>
    </location>
</feature>
<accession>A0A699YK82</accession>
<gene>
    <name evidence="3" type="ORF">HaLaN_01011</name>
</gene>
<protein>
    <submittedName>
        <fullName evidence="3">Uncharacterized protein</fullName>
    </submittedName>
</protein>
<feature type="compositionally biased region" description="Polar residues" evidence="1">
    <location>
        <begin position="252"/>
        <end position="262"/>
    </location>
</feature>
<proteinExistence type="predicted"/>
<name>A0A699YK82_HAELA</name>
<evidence type="ECO:0000256" key="1">
    <source>
        <dbReference type="SAM" id="MobiDB-lite"/>
    </source>
</evidence>
<evidence type="ECO:0000256" key="2">
    <source>
        <dbReference type="SAM" id="SignalP"/>
    </source>
</evidence>